<reference evidence="6 7" key="1">
    <citation type="journal article" date="2019" name="Int. J. Syst. Evol. Microbiol.">
        <title>The Global Catalogue of Microorganisms (GCM) 10K type strain sequencing project: providing services to taxonomists for standard genome sequencing and annotation.</title>
        <authorList>
            <consortium name="The Broad Institute Genomics Platform"/>
            <consortium name="The Broad Institute Genome Sequencing Center for Infectious Disease"/>
            <person name="Wu L."/>
            <person name="Ma J."/>
        </authorList>
    </citation>
    <scope>NUCLEOTIDE SEQUENCE [LARGE SCALE GENOMIC DNA]</scope>
    <source>
        <strain evidence="6 7">JCM 15900</strain>
    </source>
</reference>
<accession>A0ABN2WTG5</accession>
<dbReference type="RefSeq" id="WP_344337054.1">
    <property type="nucleotide sequence ID" value="NZ_BAAAPZ010000008.1"/>
</dbReference>
<dbReference type="CDD" id="cd03257">
    <property type="entry name" value="ABC_NikE_OppD_transporters"/>
    <property type="match status" value="1"/>
</dbReference>
<comment type="similarity">
    <text evidence="1">Belongs to the ABC transporter superfamily.</text>
</comment>
<evidence type="ECO:0000256" key="3">
    <source>
        <dbReference type="ARBA" id="ARBA00022741"/>
    </source>
</evidence>
<keyword evidence="7" id="KW-1185">Reference proteome</keyword>
<dbReference type="Gene3D" id="3.40.50.300">
    <property type="entry name" value="P-loop containing nucleotide triphosphate hydrolases"/>
    <property type="match status" value="1"/>
</dbReference>
<evidence type="ECO:0000313" key="7">
    <source>
        <dbReference type="Proteomes" id="UP001500984"/>
    </source>
</evidence>
<dbReference type="PANTHER" id="PTHR43776:SF7">
    <property type="entry name" value="D,D-DIPEPTIDE TRANSPORT ATP-BINDING PROTEIN DDPF-RELATED"/>
    <property type="match status" value="1"/>
</dbReference>
<dbReference type="PANTHER" id="PTHR43776">
    <property type="entry name" value="TRANSPORT ATP-BINDING PROTEIN"/>
    <property type="match status" value="1"/>
</dbReference>
<dbReference type="PROSITE" id="PS50893">
    <property type="entry name" value="ABC_TRANSPORTER_2"/>
    <property type="match status" value="1"/>
</dbReference>
<dbReference type="Pfam" id="PF00005">
    <property type="entry name" value="ABC_tran"/>
    <property type="match status" value="1"/>
</dbReference>
<protein>
    <recommendedName>
        <fullName evidence="5">ABC transporter domain-containing protein</fullName>
    </recommendedName>
</protein>
<keyword evidence="2" id="KW-0813">Transport</keyword>
<comment type="caution">
    <text evidence="6">The sequence shown here is derived from an EMBL/GenBank/DDBJ whole genome shotgun (WGS) entry which is preliminary data.</text>
</comment>
<keyword evidence="4" id="KW-0067">ATP-binding</keyword>
<organism evidence="6 7">
    <name type="scientific">Brevibacterium salitolerans</name>
    <dbReference type="NCBI Taxonomy" id="1403566"/>
    <lineage>
        <taxon>Bacteria</taxon>
        <taxon>Bacillati</taxon>
        <taxon>Actinomycetota</taxon>
        <taxon>Actinomycetes</taxon>
        <taxon>Micrococcales</taxon>
        <taxon>Brevibacteriaceae</taxon>
        <taxon>Brevibacterium</taxon>
    </lineage>
</organism>
<evidence type="ECO:0000256" key="2">
    <source>
        <dbReference type="ARBA" id="ARBA00022448"/>
    </source>
</evidence>
<dbReference type="SMART" id="SM00382">
    <property type="entry name" value="AAA"/>
    <property type="match status" value="1"/>
</dbReference>
<dbReference type="InterPro" id="IPR003439">
    <property type="entry name" value="ABC_transporter-like_ATP-bd"/>
</dbReference>
<dbReference type="InterPro" id="IPR050319">
    <property type="entry name" value="ABC_transp_ATP-bind"/>
</dbReference>
<evidence type="ECO:0000256" key="4">
    <source>
        <dbReference type="ARBA" id="ARBA00022840"/>
    </source>
</evidence>
<dbReference type="PROSITE" id="PS00211">
    <property type="entry name" value="ABC_TRANSPORTER_1"/>
    <property type="match status" value="1"/>
</dbReference>
<dbReference type="Proteomes" id="UP001500984">
    <property type="component" value="Unassembled WGS sequence"/>
</dbReference>
<dbReference type="EMBL" id="BAAAPZ010000008">
    <property type="protein sequence ID" value="GAA2098639.1"/>
    <property type="molecule type" value="Genomic_DNA"/>
</dbReference>
<evidence type="ECO:0000313" key="6">
    <source>
        <dbReference type="EMBL" id="GAA2098639.1"/>
    </source>
</evidence>
<proteinExistence type="inferred from homology"/>
<dbReference type="InterPro" id="IPR027417">
    <property type="entry name" value="P-loop_NTPase"/>
</dbReference>
<dbReference type="InterPro" id="IPR003593">
    <property type="entry name" value="AAA+_ATPase"/>
</dbReference>
<evidence type="ECO:0000256" key="1">
    <source>
        <dbReference type="ARBA" id="ARBA00005417"/>
    </source>
</evidence>
<evidence type="ECO:0000259" key="5">
    <source>
        <dbReference type="PROSITE" id="PS50893"/>
    </source>
</evidence>
<keyword evidence="3" id="KW-0547">Nucleotide-binding</keyword>
<name>A0ABN2WTG5_9MICO</name>
<feature type="domain" description="ABC transporter" evidence="5">
    <location>
        <begin position="21"/>
        <end position="263"/>
    </location>
</feature>
<dbReference type="InterPro" id="IPR017871">
    <property type="entry name" value="ABC_transporter-like_CS"/>
</dbReference>
<gene>
    <name evidence="6" type="ORF">GCM10009823_20010</name>
</gene>
<sequence>MTQGAHTSPTAETAARPIFSARNVTVEFRIKRNHTVTAVSGVDIDVPARASIGLIGESGSGKSTLARALLGLAPVTAGEILWEGKDIRRLSAADRRRFRTTAQMIFQDPHSALDPRRRILSSVMEPLKVLGIGSRAEREARAEALLTQVGLRMDQAQRFPHQLSGGQKQRACIARALIVDPQVLICDESVAALDVALQAEILNLLDDLREQFDLALVFISHDLSVVAHISEQLHVMHLGKTVETGPTAEVTRAPRHKYTEKLLASQLTVGASGRALNGSSAHGDGSQEARA</sequence>
<dbReference type="SUPFAM" id="SSF52540">
    <property type="entry name" value="P-loop containing nucleoside triphosphate hydrolases"/>
    <property type="match status" value="1"/>
</dbReference>